<dbReference type="SUPFAM" id="SSF52518">
    <property type="entry name" value="Thiamin diphosphate-binding fold (THDP-binding)"/>
    <property type="match status" value="1"/>
</dbReference>
<comment type="caution">
    <text evidence="17">The sequence shown here is derived from an EMBL/GenBank/DDBJ whole genome shotgun (WGS) entry which is preliminary data.</text>
</comment>
<evidence type="ECO:0000259" key="16">
    <source>
        <dbReference type="Pfam" id="PF26540"/>
    </source>
</evidence>
<dbReference type="Pfam" id="PF13292">
    <property type="entry name" value="DXP_synthase_N"/>
    <property type="match status" value="2"/>
</dbReference>
<dbReference type="InterPro" id="IPR033248">
    <property type="entry name" value="Transketolase_C"/>
</dbReference>
<dbReference type="PANTHER" id="PTHR30454">
    <property type="entry name" value="4-HYDROXY-3-METHYLBUT-2-EN-1-YL DIPHOSPHATE SYNTHASE"/>
    <property type="match status" value="1"/>
</dbReference>
<dbReference type="InterPro" id="IPR009014">
    <property type="entry name" value="Transketo_C/PFOR_II"/>
</dbReference>
<dbReference type="SUPFAM" id="SSF52922">
    <property type="entry name" value="TK C-terminal domain-like"/>
    <property type="match status" value="1"/>
</dbReference>
<evidence type="ECO:0000256" key="12">
    <source>
        <dbReference type="HAMAP-Rule" id="MF_00159"/>
    </source>
</evidence>
<evidence type="ECO:0000259" key="14">
    <source>
        <dbReference type="Pfam" id="PF02780"/>
    </source>
</evidence>
<dbReference type="GO" id="GO:0008661">
    <property type="term" value="F:1-deoxy-D-xylulose-5-phosphate synthase activity"/>
    <property type="evidence" value="ECO:0007669"/>
    <property type="project" value="InterPro"/>
</dbReference>
<feature type="compositionally biased region" description="Basic residues" evidence="13">
    <location>
        <begin position="443"/>
        <end position="458"/>
    </location>
</feature>
<comment type="cofactor">
    <cofactor evidence="1">
        <name>Mg(2+)</name>
        <dbReference type="ChEBI" id="CHEBI:18420"/>
    </cofactor>
</comment>
<evidence type="ECO:0000256" key="6">
    <source>
        <dbReference type="ARBA" id="ARBA00022842"/>
    </source>
</evidence>
<dbReference type="InterPro" id="IPR058578">
    <property type="entry name" value="IspG_TIM"/>
</dbReference>
<organism evidence="17 18">
    <name type="scientific">Streptomyces spectabilis</name>
    <dbReference type="NCBI Taxonomy" id="68270"/>
    <lineage>
        <taxon>Bacteria</taxon>
        <taxon>Bacillati</taxon>
        <taxon>Actinomycetota</taxon>
        <taxon>Actinomycetes</taxon>
        <taxon>Kitasatosporales</taxon>
        <taxon>Streptomycetaceae</taxon>
        <taxon>Streptomyces</taxon>
    </lineage>
</organism>
<comment type="subunit">
    <text evidence="2">Homodimer.</text>
</comment>
<evidence type="ECO:0000256" key="7">
    <source>
        <dbReference type="ARBA" id="ARBA00023002"/>
    </source>
</evidence>
<dbReference type="CDD" id="cd02007">
    <property type="entry name" value="TPP_DXS"/>
    <property type="match status" value="1"/>
</dbReference>
<dbReference type="NCBIfam" id="TIGR00612">
    <property type="entry name" value="ispG_gcpE"/>
    <property type="match status" value="1"/>
</dbReference>
<comment type="cofactor">
    <cofactor evidence="12">
        <name>[4Fe-4S] cluster</name>
        <dbReference type="ChEBI" id="CHEBI:49883"/>
    </cofactor>
    <text evidence="12">Binds 1 [4Fe-4S] cluster.</text>
</comment>
<evidence type="ECO:0000256" key="9">
    <source>
        <dbReference type="ARBA" id="ARBA00023014"/>
    </source>
</evidence>
<evidence type="ECO:0000256" key="2">
    <source>
        <dbReference type="ARBA" id="ARBA00011738"/>
    </source>
</evidence>
<dbReference type="FunFam" id="3.40.50.970:FF:000010">
    <property type="entry name" value="1-deoxy-D-xylulose-5-phosphate synthase"/>
    <property type="match status" value="1"/>
</dbReference>
<dbReference type="Pfam" id="PF04551">
    <property type="entry name" value="GcpE"/>
    <property type="match status" value="1"/>
</dbReference>
<keyword evidence="3 12" id="KW-0004">4Fe-4S</keyword>
<dbReference type="AlphaFoldDB" id="A0A7W8B6Y6"/>
<evidence type="ECO:0000259" key="15">
    <source>
        <dbReference type="Pfam" id="PF04551"/>
    </source>
</evidence>
<dbReference type="InterPro" id="IPR011005">
    <property type="entry name" value="Dihydropteroate_synth-like_sf"/>
</dbReference>
<feature type="region of interest" description="Disordered" evidence="13">
    <location>
        <begin position="412"/>
        <end position="458"/>
    </location>
</feature>
<evidence type="ECO:0000256" key="11">
    <source>
        <dbReference type="ARBA" id="ARBA00023229"/>
    </source>
</evidence>
<dbReference type="UniPathway" id="UPA00056">
    <property type="reaction ID" value="UER00096"/>
</dbReference>
<dbReference type="InterPro" id="IPR004588">
    <property type="entry name" value="IspG_bac-typ"/>
</dbReference>
<keyword evidence="6" id="KW-0460">Magnesium</keyword>
<feature type="domain" description="IspG TIM-barrel" evidence="15">
    <location>
        <begin position="500"/>
        <end position="740"/>
    </location>
</feature>
<dbReference type="NCBIfam" id="NF001540">
    <property type="entry name" value="PRK00366.1"/>
    <property type="match status" value="1"/>
</dbReference>
<keyword evidence="18" id="KW-1185">Reference proteome</keyword>
<keyword evidence="9 12" id="KW-0411">Iron-sulfur</keyword>
<reference evidence="17 18" key="1">
    <citation type="submission" date="2020-08" db="EMBL/GenBank/DDBJ databases">
        <title>Genomic Encyclopedia of Type Strains, Phase III (KMG-III): the genomes of soil and plant-associated and newly described type strains.</title>
        <authorList>
            <person name="Whitman W."/>
        </authorList>
    </citation>
    <scope>NUCLEOTIDE SEQUENCE [LARGE SCALE GENOMIC DNA]</scope>
    <source>
        <strain evidence="17 18">CECT 3146</strain>
    </source>
</reference>
<dbReference type="Pfam" id="PF26540">
    <property type="entry name" value="GcpE_C"/>
    <property type="match status" value="1"/>
</dbReference>
<dbReference type="Gene3D" id="3.40.50.920">
    <property type="match status" value="1"/>
</dbReference>
<feature type="binding site" evidence="12">
    <location>
        <position position="759"/>
    </location>
    <ligand>
        <name>[4Fe-4S] cluster</name>
        <dbReference type="ChEBI" id="CHEBI:49883"/>
    </ligand>
</feature>
<gene>
    <name evidence="12" type="primary">ispG</name>
    <name evidence="17" type="ORF">FHS40_009102</name>
</gene>
<evidence type="ECO:0000313" key="18">
    <source>
        <dbReference type="Proteomes" id="UP000549009"/>
    </source>
</evidence>
<feature type="domain" description="IspG C-terminal" evidence="16">
    <location>
        <begin position="755"/>
        <end position="840"/>
    </location>
</feature>
<dbReference type="PANTHER" id="PTHR30454:SF0">
    <property type="entry name" value="4-HYDROXY-3-METHYLBUT-2-EN-1-YL DIPHOSPHATE SYNTHASE (FERREDOXIN), CHLOROPLASTIC"/>
    <property type="match status" value="1"/>
</dbReference>
<evidence type="ECO:0000256" key="4">
    <source>
        <dbReference type="ARBA" id="ARBA00022679"/>
    </source>
</evidence>
<feature type="binding site" evidence="12">
    <location>
        <position position="801"/>
    </location>
    <ligand>
        <name>[4Fe-4S] cluster</name>
        <dbReference type="ChEBI" id="CHEBI:49883"/>
    </ligand>
</feature>
<evidence type="ECO:0000313" key="17">
    <source>
        <dbReference type="EMBL" id="MBB5109972.1"/>
    </source>
</evidence>
<comment type="similarity">
    <text evidence="12">Belongs to the IspG family.</text>
</comment>
<dbReference type="GO" id="GO:0016114">
    <property type="term" value="P:terpenoid biosynthetic process"/>
    <property type="evidence" value="ECO:0007669"/>
    <property type="project" value="InterPro"/>
</dbReference>
<evidence type="ECO:0000256" key="10">
    <source>
        <dbReference type="ARBA" id="ARBA00023052"/>
    </source>
</evidence>
<comment type="function">
    <text evidence="12">Converts 2C-methyl-D-erythritol 2,4-cyclodiphosphate (ME-2,4cPP) into 1-hydroxy-2-methyl-2-(E)-butenyl 4-diphosphate.</text>
</comment>
<dbReference type="Gene3D" id="3.30.413.10">
    <property type="entry name" value="Sulfite Reductase Hemoprotein, domain 1"/>
    <property type="match status" value="1"/>
</dbReference>
<comment type="pathway">
    <text evidence="12">Isoprenoid biosynthesis; isopentenyl diphosphate biosynthesis via DXP pathway; isopentenyl diphosphate from 1-deoxy-D-xylulose 5-phosphate: step 5/6.</text>
</comment>
<dbReference type="GO" id="GO:0046429">
    <property type="term" value="F:4-hydroxy-3-methylbut-2-en-1-yl diphosphate synthase activity (ferredoxin)"/>
    <property type="evidence" value="ECO:0007669"/>
    <property type="project" value="UniProtKB-UniRule"/>
</dbReference>
<dbReference type="EC" id="1.17.7.3" evidence="12"/>
<keyword evidence="11 12" id="KW-0414">Isoprene biosynthesis</keyword>
<dbReference type="Proteomes" id="UP000549009">
    <property type="component" value="Unassembled WGS sequence"/>
</dbReference>
<accession>A0A7W8B6Y6</accession>
<keyword evidence="10" id="KW-0786">Thiamine pyrophosphate</keyword>
<evidence type="ECO:0000256" key="13">
    <source>
        <dbReference type="SAM" id="MobiDB-lite"/>
    </source>
</evidence>
<feature type="region of interest" description="Disordered" evidence="13">
    <location>
        <begin position="290"/>
        <end position="309"/>
    </location>
</feature>
<dbReference type="SUPFAM" id="SSF56014">
    <property type="entry name" value="Nitrite and sulphite reductase 4Fe-4S domain-like"/>
    <property type="match status" value="1"/>
</dbReference>
<dbReference type="InterPro" id="IPR045854">
    <property type="entry name" value="NO2/SO3_Rdtase_4Fe4S_sf"/>
</dbReference>
<dbReference type="Gene3D" id="3.40.50.970">
    <property type="match status" value="1"/>
</dbReference>
<dbReference type="Pfam" id="PF02780">
    <property type="entry name" value="Transketolase_C"/>
    <property type="match status" value="1"/>
</dbReference>
<comment type="catalytic activity">
    <reaction evidence="12">
        <text>(2E)-4-hydroxy-3-methylbut-2-enyl diphosphate + oxidized [flavodoxin] + H2O + 2 H(+) = 2-C-methyl-D-erythritol 2,4-cyclic diphosphate + reduced [flavodoxin]</text>
        <dbReference type="Rhea" id="RHEA:43604"/>
        <dbReference type="Rhea" id="RHEA-COMP:10622"/>
        <dbReference type="Rhea" id="RHEA-COMP:10623"/>
        <dbReference type="ChEBI" id="CHEBI:15377"/>
        <dbReference type="ChEBI" id="CHEBI:15378"/>
        <dbReference type="ChEBI" id="CHEBI:57618"/>
        <dbReference type="ChEBI" id="CHEBI:58210"/>
        <dbReference type="ChEBI" id="CHEBI:58483"/>
        <dbReference type="ChEBI" id="CHEBI:128753"/>
        <dbReference type="EC" id="1.17.7.3"/>
    </reaction>
</comment>
<feature type="binding site" evidence="12">
    <location>
        <position position="794"/>
    </location>
    <ligand>
        <name>[4Fe-4S] cluster</name>
        <dbReference type="ChEBI" id="CHEBI:49883"/>
    </ligand>
</feature>
<keyword evidence="7 12" id="KW-0560">Oxidoreductase</keyword>
<dbReference type="GO" id="GO:0000287">
    <property type="term" value="F:magnesium ion binding"/>
    <property type="evidence" value="ECO:0007669"/>
    <property type="project" value="UniProtKB-ARBA"/>
</dbReference>
<evidence type="ECO:0000256" key="3">
    <source>
        <dbReference type="ARBA" id="ARBA00022485"/>
    </source>
</evidence>
<dbReference type="HAMAP" id="MF_00159">
    <property type="entry name" value="IspG"/>
    <property type="match status" value="1"/>
</dbReference>
<feature type="domain" description="Transketolase C-terminal" evidence="14">
    <location>
        <begin position="331"/>
        <end position="407"/>
    </location>
</feature>
<dbReference type="InterPro" id="IPR058579">
    <property type="entry name" value="IspG_C"/>
</dbReference>
<proteinExistence type="inferred from homology"/>
<evidence type="ECO:0000256" key="8">
    <source>
        <dbReference type="ARBA" id="ARBA00023004"/>
    </source>
</evidence>
<dbReference type="SUPFAM" id="SSF51717">
    <property type="entry name" value="Dihydropteroate synthetase-like"/>
    <property type="match status" value="1"/>
</dbReference>
<dbReference type="InterPro" id="IPR005477">
    <property type="entry name" value="Dxylulose-5-P_synthase"/>
</dbReference>
<dbReference type="GO" id="GO:0141197">
    <property type="term" value="F:4-hydroxy-3-methylbut-2-enyl-diphosphate synthase activity (flavodoxin)"/>
    <property type="evidence" value="ECO:0007669"/>
    <property type="project" value="UniProtKB-EC"/>
</dbReference>
<keyword evidence="8 12" id="KW-0408">Iron</keyword>
<keyword evidence="4" id="KW-0808">Transferase</keyword>
<keyword evidence="5 12" id="KW-0479">Metal-binding</keyword>
<protein>
    <recommendedName>
        <fullName evidence="12">4-hydroxy-3-methylbut-2-en-1-yl diphosphate synthase (flavodoxin)</fullName>
        <ecNumber evidence="12">1.17.7.3</ecNumber>
    </recommendedName>
    <alternativeName>
        <fullName evidence="12">1-hydroxy-2-methyl-2-(E)-butenyl 4-diphosphate synthase</fullName>
    </alternativeName>
</protein>
<dbReference type="EMBL" id="JACHJD010000051">
    <property type="protein sequence ID" value="MBB5109972.1"/>
    <property type="molecule type" value="Genomic_DNA"/>
</dbReference>
<dbReference type="GO" id="GO:0051539">
    <property type="term" value="F:4 iron, 4 sulfur cluster binding"/>
    <property type="evidence" value="ECO:0007669"/>
    <property type="project" value="UniProtKB-UniRule"/>
</dbReference>
<name>A0A7W8B6Y6_STRST</name>
<feature type="binding site" evidence="12">
    <location>
        <position position="762"/>
    </location>
    <ligand>
        <name>[4Fe-4S] cluster</name>
        <dbReference type="ChEBI" id="CHEBI:49883"/>
    </ligand>
</feature>
<dbReference type="InterPro" id="IPR029061">
    <property type="entry name" value="THDP-binding"/>
</dbReference>
<evidence type="ECO:0000256" key="1">
    <source>
        <dbReference type="ARBA" id="ARBA00001946"/>
    </source>
</evidence>
<evidence type="ECO:0000256" key="5">
    <source>
        <dbReference type="ARBA" id="ARBA00022723"/>
    </source>
</evidence>
<feature type="region of interest" description="Disordered" evidence="13">
    <location>
        <begin position="483"/>
        <end position="518"/>
    </location>
</feature>
<sequence>MDQRTWREAVIGMTVQAGKLLESVICPRDVRALAPELLPQLATEIRAFLVEKVCTAGEHLGLNLGVVELTLALHRVFHTPRDAIVFDTGHQAYVHKLLTERQGGFARLRQEGGLSGYAARSESVHELVENLHASTALSYADGLAKGRQLAGERDRAVVAVIGRGAMTGGLAWQALNNLGAARERPGVVVLNDNGRSYAPTAGALAAHLNVLKAGVGAEDCRNLFTNLGFTYFGPMDGHNVAELEKALCRARQMGWPVVVHVMTVKGKGYAPAEQDTADCLHAVGTVEPATGRPAAPVPRMAGTGPKAAATDPEALARMNGTDILHRSAGHGLDVLIVAVGPLAGQALQAAHELEEFGIGSTVADPRWILPVNPALTALAASHRLIVSVEDNLRHGGAGTALLEACQNLRRHHPGGTPGPAARLHRTRPPRPAAGPLRAERGGHHQRRPHRPIHPRPRTVRARPIPCRCFRSCGPEEAVMTTIDLGLPTQPPPHTPVRRRTRQSRVGAVPVGGGAPISVQTMTTTNTADVDTTLQQIAEVTAAGCDIVRVAVPSQDDADALPVIAARSPIPVIADNHFQPRYVFAAIDAGCAAVRVNPGNIRKFDDRVGDIAQAASAAGVPVRIGVNAGSLDPRLLIKHGKATAEALVESALWEVSLFEEHGFTDLKIAVKHHEPTTMIAANRLLAERCDYPLHLGVTEAGPALQGTAKSAVAFGILLNEGIGDTIRVSLSADPVEQTKAGCHILASLGLRPRKLEIVSCPGCGRLQVDLHRLVAQVEAAFDDFPHPLRIAVMGCVVNGPGEAREADLGVSCGNGKGQVFRHGQVISTVPEDKIVDTLLEEALRLVEGIENVSGTGGAP</sequence>
<dbReference type="GO" id="GO:0019288">
    <property type="term" value="P:isopentenyl diphosphate biosynthetic process, methylerythritol 4-phosphate pathway"/>
    <property type="evidence" value="ECO:0007669"/>
    <property type="project" value="UniProtKB-UniRule"/>
</dbReference>
<dbReference type="Gene3D" id="3.20.20.20">
    <property type="entry name" value="Dihydropteroate synthase-like"/>
    <property type="match status" value="1"/>
</dbReference>